<gene>
    <name evidence="1" type="ORF">ARMGADRAFT_1033192</name>
</gene>
<protein>
    <recommendedName>
        <fullName evidence="3">Heterokaryon incompatibility domain-containing protein</fullName>
    </recommendedName>
</protein>
<dbReference type="EMBL" id="KZ293668">
    <property type="protein sequence ID" value="PBK89668.1"/>
    <property type="molecule type" value="Genomic_DNA"/>
</dbReference>
<dbReference type="STRING" id="47427.A0A2H3DFN0"/>
<sequence length="478" mass="54981">MQHLRAQGKTSTWLVTRNSLEERRNRAVNCGASSQTPFRVMLPSPSEPRNMLITMTRIPSKIVYESLYGEVMNDWDDDEVNESDVDEENGSDDDDEYPRVTISAFTETGQEESSIIVPLQRAYTGREPVISSRLADTPCATLGTQGLLDQLNIILRTSYSLDNPFLSSLLEDCITNDCDVGMAYGCLRQIWYTDNWSTIRGALCRWEELDQEREQKAIIGNRIVHTDLPPRRVWDLYSNRVMPHWITDTAGDGWWPEPISHAWMDERDRVDVDLNLIRIEMLNLGLEYTWLDVLCLRQVGGRRDDLRVEEWKLDVPIIGAVYYRSHNVVCHLSGLGRPLTLKDGDLESERCWFRRAWTLQEVRNRRVIAGDTAYGPLHAECKDGRYETELLIRFHEQLQSTHELLWKVLEALKEMRKRVSTNPVGKIAGLAFLMGSEYSLLTTRHVHDDLHLQIEEFTGPWLGCWGQPADAATDSEKV</sequence>
<proteinExistence type="predicted"/>
<evidence type="ECO:0000313" key="2">
    <source>
        <dbReference type="Proteomes" id="UP000217790"/>
    </source>
</evidence>
<name>A0A2H3DFN0_ARMGA</name>
<keyword evidence="2" id="KW-1185">Reference proteome</keyword>
<reference evidence="2" key="1">
    <citation type="journal article" date="2017" name="Nat. Ecol. Evol.">
        <title>Genome expansion and lineage-specific genetic innovations in the forest pathogenic fungi Armillaria.</title>
        <authorList>
            <person name="Sipos G."/>
            <person name="Prasanna A.N."/>
            <person name="Walter M.C."/>
            <person name="O'Connor E."/>
            <person name="Balint B."/>
            <person name="Krizsan K."/>
            <person name="Kiss B."/>
            <person name="Hess J."/>
            <person name="Varga T."/>
            <person name="Slot J."/>
            <person name="Riley R."/>
            <person name="Boka B."/>
            <person name="Rigling D."/>
            <person name="Barry K."/>
            <person name="Lee J."/>
            <person name="Mihaltcheva S."/>
            <person name="LaButti K."/>
            <person name="Lipzen A."/>
            <person name="Waldron R."/>
            <person name="Moloney N.M."/>
            <person name="Sperisen C."/>
            <person name="Kredics L."/>
            <person name="Vagvoelgyi C."/>
            <person name="Patrignani A."/>
            <person name="Fitzpatrick D."/>
            <person name="Nagy I."/>
            <person name="Doyle S."/>
            <person name="Anderson J.B."/>
            <person name="Grigoriev I.V."/>
            <person name="Gueldener U."/>
            <person name="Muensterkoetter M."/>
            <person name="Nagy L.G."/>
        </authorList>
    </citation>
    <scope>NUCLEOTIDE SEQUENCE [LARGE SCALE GENOMIC DNA]</scope>
    <source>
        <strain evidence="2">Ar21-2</strain>
    </source>
</reference>
<dbReference type="InParanoid" id="A0A2H3DFN0"/>
<dbReference type="AlphaFoldDB" id="A0A2H3DFN0"/>
<evidence type="ECO:0000313" key="1">
    <source>
        <dbReference type="EMBL" id="PBK89668.1"/>
    </source>
</evidence>
<accession>A0A2H3DFN0</accession>
<organism evidence="1 2">
    <name type="scientific">Armillaria gallica</name>
    <name type="common">Bulbous honey fungus</name>
    <name type="synonym">Armillaria bulbosa</name>
    <dbReference type="NCBI Taxonomy" id="47427"/>
    <lineage>
        <taxon>Eukaryota</taxon>
        <taxon>Fungi</taxon>
        <taxon>Dikarya</taxon>
        <taxon>Basidiomycota</taxon>
        <taxon>Agaricomycotina</taxon>
        <taxon>Agaricomycetes</taxon>
        <taxon>Agaricomycetidae</taxon>
        <taxon>Agaricales</taxon>
        <taxon>Marasmiineae</taxon>
        <taxon>Physalacriaceae</taxon>
        <taxon>Armillaria</taxon>
    </lineage>
</organism>
<dbReference type="Proteomes" id="UP000217790">
    <property type="component" value="Unassembled WGS sequence"/>
</dbReference>
<dbReference type="OrthoDB" id="5418601at2759"/>
<evidence type="ECO:0008006" key="3">
    <source>
        <dbReference type="Google" id="ProtNLM"/>
    </source>
</evidence>